<organism evidence="1 2">
    <name type="scientific">Variovorax dokdonensis</name>
    <dbReference type="NCBI Taxonomy" id="344883"/>
    <lineage>
        <taxon>Bacteria</taxon>
        <taxon>Pseudomonadati</taxon>
        <taxon>Pseudomonadota</taxon>
        <taxon>Betaproteobacteria</taxon>
        <taxon>Burkholderiales</taxon>
        <taxon>Comamonadaceae</taxon>
        <taxon>Variovorax</taxon>
    </lineage>
</organism>
<comment type="caution">
    <text evidence="1">The sequence shown here is derived from an EMBL/GenBank/DDBJ whole genome shotgun (WGS) entry which is preliminary data.</text>
</comment>
<dbReference type="RefSeq" id="WP_286661369.1">
    <property type="nucleotide sequence ID" value="NZ_JASZYV010000003.1"/>
</dbReference>
<sequence length="96" mass="10530">MSASAHQQQWQRIQDALQDLRSGHGSIDALSACANDARDLLAALPPRFQTVLDDLLDRLNASVLFSEESCSFSQKDLLDGLQGWLDHAHARMGPAD</sequence>
<dbReference type="Proteomes" id="UP001174908">
    <property type="component" value="Unassembled WGS sequence"/>
</dbReference>
<reference evidence="1" key="1">
    <citation type="submission" date="2023-06" db="EMBL/GenBank/DDBJ databases">
        <authorList>
            <person name="Jiang Y."/>
            <person name="Liu Q."/>
        </authorList>
    </citation>
    <scope>NUCLEOTIDE SEQUENCE</scope>
    <source>
        <strain evidence="1">CGMCC 1.12089</strain>
    </source>
</reference>
<protein>
    <submittedName>
        <fullName evidence="1">Uncharacterized protein</fullName>
    </submittedName>
</protein>
<gene>
    <name evidence="1" type="ORF">QTH91_17475</name>
</gene>
<keyword evidence="2" id="KW-1185">Reference proteome</keyword>
<name>A0ABT7NEB9_9BURK</name>
<proteinExistence type="predicted"/>
<dbReference type="EMBL" id="JASZYV010000003">
    <property type="protein sequence ID" value="MDM0046287.1"/>
    <property type="molecule type" value="Genomic_DNA"/>
</dbReference>
<evidence type="ECO:0000313" key="2">
    <source>
        <dbReference type="Proteomes" id="UP001174908"/>
    </source>
</evidence>
<accession>A0ABT7NEB9</accession>
<evidence type="ECO:0000313" key="1">
    <source>
        <dbReference type="EMBL" id="MDM0046287.1"/>
    </source>
</evidence>